<protein>
    <recommendedName>
        <fullName evidence="3 8">Beta-lactamase</fullName>
        <ecNumber evidence="3 8">3.5.2.6</ecNumber>
    </recommendedName>
</protein>
<evidence type="ECO:0000256" key="5">
    <source>
        <dbReference type="ARBA" id="ARBA00022801"/>
    </source>
</evidence>
<dbReference type="Gene3D" id="3.40.710.10">
    <property type="entry name" value="DD-peptidase/beta-lactamase superfamily"/>
    <property type="match status" value="1"/>
</dbReference>
<evidence type="ECO:0000259" key="10">
    <source>
        <dbReference type="Pfam" id="PF00905"/>
    </source>
</evidence>
<dbReference type="GO" id="GO:0017001">
    <property type="term" value="P:antibiotic catabolic process"/>
    <property type="evidence" value="ECO:0007669"/>
    <property type="project" value="InterPro"/>
</dbReference>
<evidence type="ECO:0000256" key="9">
    <source>
        <dbReference type="SAM" id="SignalP"/>
    </source>
</evidence>
<proteinExistence type="inferred from homology"/>
<evidence type="ECO:0000256" key="2">
    <source>
        <dbReference type="ARBA" id="ARBA00007898"/>
    </source>
</evidence>
<comment type="similarity">
    <text evidence="2 8">Belongs to the class-D beta-lactamase family.</text>
</comment>
<keyword evidence="12" id="KW-1185">Reference proteome</keyword>
<feature type="chain" id="PRO_5034083033" description="Beta-lactamase" evidence="9">
    <location>
        <begin position="27"/>
        <end position="319"/>
    </location>
</feature>
<organism evidence="11 12">
    <name type="scientific">Colwellia ponticola</name>
    <dbReference type="NCBI Taxonomy" id="2304625"/>
    <lineage>
        <taxon>Bacteria</taxon>
        <taxon>Pseudomonadati</taxon>
        <taxon>Pseudomonadota</taxon>
        <taxon>Gammaproteobacteria</taxon>
        <taxon>Alteromonadales</taxon>
        <taxon>Colwelliaceae</taxon>
        <taxon>Colwellia</taxon>
    </lineage>
</organism>
<comment type="caution">
    <text evidence="11">The sequence shown here is derived from an EMBL/GenBank/DDBJ whole genome shotgun (WGS) entry which is preliminary data.</text>
</comment>
<gene>
    <name evidence="11" type="ORF">FCS21_12195</name>
</gene>
<dbReference type="InterPro" id="IPR002137">
    <property type="entry name" value="Beta-lactam_class-D_AS"/>
</dbReference>
<evidence type="ECO:0000256" key="4">
    <source>
        <dbReference type="ARBA" id="ARBA00022729"/>
    </source>
</evidence>
<evidence type="ECO:0000313" key="11">
    <source>
        <dbReference type="EMBL" id="TMM43948.1"/>
    </source>
</evidence>
<evidence type="ECO:0000256" key="1">
    <source>
        <dbReference type="ARBA" id="ARBA00001526"/>
    </source>
</evidence>
<dbReference type="PROSITE" id="PS00337">
    <property type="entry name" value="BETA_LACTAMASE_D"/>
    <property type="match status" value="1"/>
</dbReference>
<dbReference type="AlphaFoldDB" id="A0A8H2JNA4"/>
<feature type="signal peptide" evidence="9">
    <location>
        <begin position="1"/>
        <end position="26"/>
    </location>
</feature>
<comment type="catalytic activity">
    <reaction evidence="1 8">
        <text>a beta-lactam + H2O = a substituted beta-amino acid</text>
        <dbReference type="Rhea" id="RHEA:20401"/>
        <dbReference type="ChEBI" id="CHEBI:15377"/>
        <dbReference type="ChEBI" id="CHEBI:35627"/>
        <dbReference type="ChEBI" id="CHEBI:140347"/>
        <dbReference type="EC" id="3.5.2.6"/>
    </reaction>
</comment>
<dbReference type="RefSeq" id="WP_138623782.1">
    <property type="nucleotide sequence ID" value="NZ_SZVP01000012.1"/>
</dbReference>
<dbReference type="OrthoDB" id="9762883at2"/>
<evidence type="ECO:0000256" key="6">
    <source>
        <dbReference type="ARBA" id="ARBA00023251"/>
    </source>
</evidence>
<evidence type="ECO:0000256" key="7">
    <source>
        <dbReference type="PIRSR" id="PIRSR602137-50"/>
    </source>
</evidence>
<evidence type="ECO:0000256" key="3">
    <source>
        <dbReference type="ARBA" id="ARBA00012865"/>
    </source>
</evidence>
<sequence length="319" mass="35416">MKKIIVTMIAMSSALAVSSFTQQARASNDLCLASTNDCTFVLLSTKVSKQTSELVSEIAIEAVATASNTNYSTQKNSNEIAIENAQLRQSASLTEKSEMLLVVNEARAKQRLSPFSTFKIANSLIALESQQVTTAEQVLTFDKEKYPVQGWWPSVWKLPEYNLASAFKFSMVAIFRQMASDIGQETMDAYLTSFDYGNSDTSSGLDDFWLNGSLQISALEQVRFLQKMHQGQLPLSKHSIDTLEEVMLVETTDSYSLYAKTGAGKANSQDQKLGWYVGFVENIDGIHYFAFNVTRDSYAQIKAVQVEIARNHLKKAGII</sequence>
<dbReference type="GO" id="GO:0008800">
    <property type="term" value="F:beta-lactamase activity"/>
    <property type="evidence" value="ECO:0007669"/>
    <property type="project" value="UniProtKB-UniRule"/>
</dbReference>
<evidence type="ECO:0000256" key="8">
    <source>
        <dbReference type="RuleBase" id="RU361140"/>
    </source>
</evidence>
<dbReference type="EC" id="3.5.2.6" evidence="3 8"/>
<keyword evidence="4 9" id="KW-0732">Signal</keyword>
<dbReference type="GO" id="GO:0008658">
    <property type="term" value="F:penicillin binding"/>
    <property type="evidence" value="ECO:0007669"/>
    <property type="project" value="InterPro"/>
</dbReference>
<dbReference type="Proteomes" id="UP000307702">
    <property type="component" value="Unassembled WGS sequence"/>
</dbReference>
<dbReference type="GO" id="GO:0046677">
    <property type="term" value="P:response to antibiotic"/>
    <property type="evidence" value="ECO:0007669"/>
    <property type="project" value="UniProtKB-UniRule"/>
</dbReference>
<evidence type="ECO:0000313" key="12">
    <source>
        <dbReference type="Proteomes" id="UP000307702"/>
    </source>
</evidence>
<dbReference type="InterPro" id="IPR012338">
    <property type="entry name" value="Beta-lactam/transpept-like"/>
</dbReference>
<feature type="active site" description="Acyl-ester intermediate" evidence="7">
    <location>
        <position position="116"/>
    </location>
</feature>
<dbReference type="EMBL" id="SZVP01000012">
    <property type="protein sequence ID" value="TMM43948.1"/>
    <property type="molecule type" value="Genomic_DNA"/>
</dbReference>
<accession>A0A8H2JNA4</accession>
<feature type="domain" description="Penicillin-binding protein transpeptidase" evidence="10">
    <location>
        <begin position="78"/>
        <end position="311"/>
    </location>
</feature>
<dbReference type="SUPFAM" id="SSF56601">
    <property type="entry name" value="beta-lactamase/transpeptidase-like"/>
    <property type="match status" value="1"/>
</dbReference>
<reference evidence="11 12" key="1">
    <citation type="submission" date="2019-05" db="EMBL/GenBank/DDBJ databases">
        <title>Colwellia ponticola sp. nov., isolated from seawater.</title>
        <authorList>
            <person name="Yoon J.-H."/>
        </authorList>
    </citation>
    <scope>NUCLEOTIDE SEQUENCE [LARGE SCALE GENOMIC DNA]</scope>
    <source>
        <strain evidence="11 12">OISW-25</strain>
    </source>
</reference>
<dbReference type="Pfam" id="PF00905">
    <property type="entry name" value="Transpeptidase"/>
    <property type="match status" value="1"/>
</dbReference>
<dbReference type="InterPro" id="IPR001460">
    <property type="entry name" value="PCN-bd_Tpept"/>
</dbReference>
<name>A0A8H2JNA4_9GAMM</name>
<keyword evidence="5 8" id="KW-0378">Hydrolase</keyword>
<feature type="modified residue" description="N6-carboxylysine" evidence="7">
    <location>
        <position position="119"/>
    </location>
</feature>
<keyword evidence="6 8" id="KW-0046">Antibiotic resistance</keyword>